<accession>A0A4Y8ZW03</accession>
<organism evidence="3 4">
    <name type="scientific">Sphingomonas parva</name>
    <dbReference type="NCBI Taxonomy" id="2555898"/>
    <lineage>
        <taxon>Bacteria</taxon>
        <taxon>Pseudomonadati</taxon>
        <taxon>Pseudomonadota</taxon>
        <taxon>Alphaproteobacteria</taxon>
        <taxon>Sphingomonadales</taxon>
        <taxon>Sphingomonadaceae</taxon>
        <taxon>Sphingomonas</taxon>
    </lineage>
</organism>
<feature type="domain" description="SCP" evidence="2">
    <location>
        <begin position="49"/>
        <end position="189"/>
    </location>
</feature>
<dbReference type="GO" id="GO:0005576">
    <property type="term" value="C:extracellular region"/>
    <property type="evidence" value="ECO:0007669"/>
    <property type="project" value="InterPro"/>
</dbReference>
<dbReference type="InterPro" id="IPR001283">
    <property type="entry name" value="CRISP-related"/>
</dbReference>
<dbReference type="EMBL" id="SPDV01000004">
    <property type="protein sequence ID" value="TFI59667.1"/>
    <property type="molecule type" value="Genomic_DNA"/>
</dbReference>
<dbReference type="SUPFAM" id="SSF55797">
    <property type="entry name" value="PR-1-like"/>
    <property type="match status" value="1"/>
</dbReference>
<keyword evidence="1" id="KW-0732">Signal</keyword>
<evidence type="ECO:0000259" key="2">
    <source>
        <dbReference type="SMART" id="SM00198"/>
    </source>
</evidence>
<comment type="caution">
    <text evidence="3">The sequence shown here is derived from an EMBL/GenBank/DDBJ whole genome shotgun (WGS) entry which is preliminary data.</text>
</comment>
<name>A0A4Y8ZW03_9SPHN</name>
<dbReference type="AlphaFoldDB" id="A0A4Y8ZW03"/>
<dbReference type="Gene3D" id="3.40.33.10">
    <property type="entry name" value="CAP"/>
    <property type="match status" value="1"/>
</dbReference>
<dbReference type="InterPro" id="IPR035940">
    <property type="entry name" value="CAP_sf"/>
</dbReference>
<dbReference type="PROSITE" id="PS51257">
    <property type="entry name" value="PROKAR_LIPOPROTEIN"/>
    <property type="match status" value="1"/>
</dbReference>
<protein>
    <recommendedName>
        <fullName evidence="2">SCP domain-containing protein</fullName>
    </recommendedName>
</protein>
<gene>
    <name evidence="3" type="ORF">E2493_03355</name>
</gene>
<dbReference type="Proteomes" id="UP000298213">
    <property type="component" value="Unassembled WGS sequence"/>
</dbReference>
<dbReference type="Pfam" id="PF00188">
    <property type="entry name" value="CAP"/>
    <property type="match status" value="1"/>
</dbReference>
<dbReference type="OrthoDB" id="9794228at2"/>
<dbReference type="PRINTS" id="PR00837">
    <property type="entry name" value="V5TPXLIKE"/>
</dbReference>
<dbReference type="SMART" id="SM00198">
    <property type="entry name" value="SCP"/>
    <property type="match status" value="1"/>
</dbReference>
<feature type="signal peptide" evidence="1">
    <location>
        <begin position="1"/>
        <end position="30"/>
    </location>
</feature>
<dbReference type="InterPro" id="IPR018244">
    <property type="entry name" value="Allrgn_V5/Tpx1_CS"/>
</dbReference>
<proteinExistence type="predicted"/>
<dbReference type="PANTHER" id="PTHR10334">
    <property type="entry name" value="CYSTEINE-RICH SECRETORY PROTEIN-RELATED"/>
    <property type="match status" value="1"/>
</dbReference>
<reference evidence="3 4" key="1">
    <citation type="submission" date="2019-03" db="EMBL/GenBank/DDBJ databases">
        <title>Genome sequence of Sphingomonas sp. 17J27-24.</title>
        <authorList>
            <person name="Kim M."/>
            <person name="Maeng S."/>
            <person name="Sathiyaraj S."/>
        </authorList>
    </citation>
    <scope>NUCLEOTIDE SEQUENCE [LARGE SCALE GENOMIC DNA]</scope>
    <source>
        <strain evidence="3 4">17J27-24</strain>
    </source>
</reference>
<keyword evidence="4" id="KW-1185">Reference proteome</keyword>
<evidence type="ECO:0000256" key="1">
    <source>
        <dbReference type="SAM" id="SignalP"/>
    </source>
</evidence>
<evidence type="ECO:0000313" key="4">
    <source>
        <dbReference type="Proteomes" id="UP000298213"/>
    </source>
</evidence>
<dbReference type="RefSeq" id="WP_135083720.1">
    <property type="nucleotide sequence ID" value="NZ_SPDV01000004.1"/>
</dbReference>
<dbReference type="PROSITE" id="PS01010">
    <property type="entry name" value="CRISP_2"/>
    <property type="match status" value="1"/>
</dbReference>
<dbReference type="InterPro" id="IPR014044">
    <property type="entry name" value="CAP_dom"/>
</dbReference>
<feature type="chain" id="PRO_5021380011" description="SCP domain-containing protein" evidence="1">
    <location>
        <begin position="31"/>
        <end position="193"/>
    </location>
</feature>
<evidence type="ECO:0000313" key="3">
    <source>
        <dbReference type="EMBL" id="TFI59667.1"/>
    </source>
</evidence>
<sequence length="193" mass="20893">MSRTPSRALRRCATLALLAVAASCSSPREAPLVREAARAEPASLPSPAEAKRLLIALHNRERQATGAAPLVWDESLAAGAAAYGAILERTGSRIAHSRPEDRPGLGENLWVGTHRQYSLGEMFGGWAAEKAQFAPGIFPEVSRTGRWQDIAHYTQIIWKGTTRVGCAIHQAAKWDYLVCRYAPAGNVVGQRVP</sequence>